<evidence type="ECO:0000313" key="1">
    <source>
        <dbReference type="EMBL" id="EEA84090.1"/>
    </source>
</evidence>
<dbReference type="EMBL" id="ABWP01000090">
    <property type="protein sequence ID" value="EEA84090.1"/>
    <property type="molecule type" value="Genomic_DNA"/>
</dbReference>
<sequence length="285" mass="33237">MFGYVKINKMDLTFREYEHYKSYYCGLCKTLKRNHGQISRFSLNYDITFLIVLLSAVYNPESKVTEEVCIANPIKKKKVQVNEITEYAAAMNVLLTHFKLEDNVKDDGGIKDKLAYNVYKGSLKEAYDKYREKAEYIKECLSELEKLEKEESTDLDDVSNTFGNLMGEIFAYKKDEFEDRLREIGFNIGKYIYVLDAYEDLEEDIQKGRYNPFKGYEPKSDELKKKVERIISMSLGMLGRNIDMLKVKRNVGIIENIIYSGVYLRYKNILYGDGKDKNGDVSHIN</sequence>
<dbReference type="Pfam" id="PF18937">
    <property type="entry name" value="DUF5685"/>
    <property type="match status" value="1"/>
</dbReference>
<reference evidence="1 2" key="2">
    <citation type="submission" date="2008-10" db="EMBL/GenBank/DDBJ databases">
        <title>Draft genome sequence of Clostridium hiranonis (DSM 13275).</title>
        <authorList>
            <person name="Sudarsanam P."/>
            <person name="Ley R."/>
            <person name="Guruge J."/>
            <person name="Turnbaugh P.J."/>
            <person name="Mahowald M."/>
            <person name="Liep D."/>
            <person name="Gordon J."/>
        </authorList>
    </citation>
    <scope>NUCLEOTIDE SEQUENCE [LARGE SCALE GENOMIC DNA]</scope>
    <source>
        <strain evidence="1 2">DSM 13275</strain>
    </source>
</reference>
<dbReference type="HOGENOM" id="CLU_067295_0_0_9"/>
<dbReference type="STRING" id="500633.CLOHIR_02260"/>
<accession>B6G298</accession>
<proteinExistence type="predicted"/>
<dbReference type="eggNOG" id="ENOG502Z8PZ">
    <property type="taxonomic scope" value="Bacteria"/>
</dbReference>
<dbReference type="Proteomes" id="UP000003178">
    <property type="component" value="Unassembled WGS sequence"/>
</dbReference>
<evidence type="ECO:0000313" key="2">
    <source>
        <dbReference type="Proteomes" id="UP000003178"/>
    </source>
</evidence>
<gene>
    <name evidence="1" type="ORF">CLOHIR_02260</name>
</gene>
<dbReference type="InterPro" id="IPR043740">
    <property type="entry name" value="DUF5685"/>
</dbReference>
<organism evidence="1 2">
    <name type="scientific">Peptacetobacter hiranonis (strain DSM 13275 / JCM 10541 / KCTC 15199 / TO-931)</name>
    <name type="common">Clostridium hiranonis</name>
    <dbReference type="NCBI Taxonomy" id="500633"/>
    <lineage>
        <taxon>Bacteria</taxon>
        <taxon>Bacillati</taxon>
        <taxon>Bacillota</taxon>
        <taxon>Clostridia</taxon>
        <taxon>Peptostreptococcales</taxon>
        <taxon>Peptostreptococcaceae</taxon>
        <taxon>Peptacetobacter</taxon>
    </lineage>
</organism>
<dbReference type="RefSeq" id="WP_006441099.1">
    <property type="nucleotide sequence ID" value="NZ_DS995362.1"/>
</dbReference>
<comment type="caution">
    <text evidence="1">The sequence shown here is derived from an EMBL/GenBank/DDBJ whole genome shotgun (WGS) entry which is preliminary data.</text>
</comment>
<name>B6G298_PEPHT</name>
<keyword evidence="2" id="KW-1185">Reference proteome</keyword>
<reference evidence="1 2" key="1">
    <citation type="submission" date="2008-09" db="EMBL/GenBank/DDBJ databases">
        <authorList>
            <person name="Fulton L."/>
            <person name="Clifton S."/>
            <person name="Fulton B."/>
            <person name="Xu J."/>
            <person name="Minx P."/>
            <person name="Pepin K.H."/>
            <person name="Johnson M."/>
            <person name="Thiruvilangam P."/>
            <person name="Bhonagiri V."/>
            <person name="Nash W.E."/>
            <person name="Mardis E.R."/>
            <person name="Wilson R.K."/>
        </authorList>
    </citation>
    <scope>NUCLEOTIDE SEQUENCE [LARGE SCALE GENOMIC DNA]</scope>
    <source>
        <strain evidence="1 2">DSM 13275</strain>
    </source>
</reference>
<dbReference type="OrthoDB" id="1722540at2"/>
<protein>
    <submittedName>
        <fullName evidence="1">Uncharacterized protein</fullName>
    </submittedName>
</protein>
<dbReference type="AlphaFoldDB" id="B6G298"/>